<organism evidence="6 7">
    <name type="scientific">Metschnikowia bicuspidata</name>
    <dbReference type="NCBI Taxonomy" id="27322"/>
    <lineage>
        <taxon>Eukaryota</taxon>
        <taxon>Fungi</taxon>
        <taxon>Dikarya</taxon>
        <taxon>Ascomycota</taxon>
        <taxon>Saccharomycotina</taxon>
        <taxon>Pichiomycetes</taxon>
        <taxon>Metschnikowiaceae</taxon>
        <taxon>Metschnikowia</taxon>
    </lineage>
</organism>
<keyword evidence="4" id="KW-0539">Nucleus</keyword>
<dbReference type="AlphaFoldDB" id="A0A4P9ZE57"/>
<dbReference type="EMBL" id="ML004447">
    <property type="protein sequence ID" value="RKP31093.1"/>
    <property type="molecule type" value="Genomic_DNA"/>
</dbReference>
<evidence type="ECO:0000256" key="2">
    <source>
        <dbReference type="ARBA" id="ARBA00023015"/>
    </source>
</evidence>
<dbReference type="GO" id="GO:0003677">
    <property type="term" value="F:DNA binding"/>
    <property type="evidence" value="ECO:0007669"/>
    <property type="project" value="InterPro"/>
</dbReference>
<dbReference type="Proteomes" id="UP000268321">
    <property type="component" value="Unassembled WGS sequence"/>
</dbReference>
<evidence type="ECO:0000259" key="5">
    <source>
        <dbReference type="PROSITE" id="PS51526"/>
    </source>
</evidence>
<gene>
    <name evidence="6" type="ORF">METBISCDRAFT_14869</name>
</gene>
<feature type="domain" description="RFX-type winged-helix" evidence="5">
    <location>
        <begin position="382"/>
        <end position="486"/>
    </location>
</feature>
<evidence type="ECO:0000313" key="6">
    <source>
        <dbReference type="EMBL" id="RKP31093.1"/>
    </source>
</evidence>
<protein>
    <recommendedName>
        <fullName evidence="5">RFX-type winged-helix domain-containing protein</fullName>
    </recommendedName>
</protein>
<reference evidence="7" key="1">
    <citation type="journal article" date="2018" name="Nat. Microbiol.">
        <title>Leveraging single-cell genomics to expand the fungal tree of life.</title>
        <authorList>
            <person name="Ahrendt S.R."/>
            <person name="Quandt C.A."/>
            <person name="Ciobanu D."/>
            <person name="Clum A."/>
            <person name="Salamov A."/>
            <person name="Andreopoulos B."/>
            <person name="Cheng J.F."/>
            <person name="Woyke T."/>
            <person name="Pelin A."/>
            <person name="Henrissat B."/>
            <person name="Reynolds N.K."/>
            <person name="Benny G.L."/>
            <person name="Smith M.E."/>
            <person name="James T.Y."/>
            <person name="Grigoriev I.V."/>
        </authorList>
    </citation>
    <scope>NUCLEOTIDE SEQUENCE [LARGE SCALE GENOMIC DNA]</scope>
    <source>
        <strain evidence="7">Baker2002</strain>
    </source>
</reference>
<dbReference type="GO" id="GO:0016586">
    <property type="term" value="C:RSC-type complex"/>
    <property type="evidence" value="ECO:0007669"/>
    <property type="project" value="TreeGrafter"/>
</dbReference>
<keyword evidence="7" id="KW-1185">Reference proteome</keyword>
<accession>A0A4P9ZE57</accession>
<name>A0A4P9ZE57_9ASCO</name>
<dbReference type="InterPro" id="IPR003150">
    <property type="entry name" value="DNA-bd_RFX"/>
</dbReference>
<dbReference type="OrthoDB" id="338531at2759"/>
<keyword evidence="3" id="KW-0804">Transcription</keyword>
<dbReference type="PANTHER" id="PTHR22970">
    <property type="entry name" value="AT-RICH INTERACTIVE DOMAIN-CONTAINING PROTEIN 2"/>
    <property type="match status" value="1"/>
</dbReference>
<evidence type="ECO:0000256" key="3">
    <source>
        <dbReference type="ARBA" id="ARBA00023163"/>
    </source>
</evidence>
<evidence type="ECO:0000313" key="7">
    <source>
        <dbReference type="Proteomes" id="UP000268321"/>
    </source>
</evidence>
<keyword evidence="2" id="KW-0805">Transcription regulation</keyword>
<keyword evidence="1" id="KW-0156">Chromatin regulator</keyword>
<evidence type="ECO:0000256" key="1">
    <source>
        <dbReference type="ARBA" id="ARBA00022853"/>
    </source>
</evidence>
<proteinExistence type="predicted"/>
<evidence type="ECO:0000256" key="4">
    <source>
        <dbReference type="ARBA" id="ARBA00023242"/>
    </source>
</evidence>
<sequence>MGSTLIPIHKISQVGLLKDEKSNINGAGPELHGTGHMGVSSLDRVIMSLESGIESEISYALSTLSYYSCNEPKLLLIPTYPIIGNELISHLMKPYLLITENPENIKSLDKKMLSNSVESLLSLRNAVQDLVNQQWLCQIASFRKNALIALKFFNDWFYTGAYSKKYLLMEHDDVFKESFHHLLDILDALTCFYVENRLNDPLFAQFLIVFENTTDKHVLNTVVKCLHHHMFLGDANALSPRDPMDAKDNCIDAVKPEHLKVIVRLLFLNDDDLTQSALGFIKQYLFSEAVHPEHRSSVKKSQAHRMQKLISASSQKRVLHVLLKQLPKLIVAKLPLVDPIETEHAVPFQLALRSTNGVPAVALRLPPKIYDIIITFPEPLRATTWLRCCYESASISSTYTPSETNDAVPGEVTQISLWKAYENQFEAIWKDRLNPNWPNLLPAVDFIKNVSNAFPNSEAMVVSAPTVDSTQPPKKKFIIRGIQPRQFPVNIDVANFEALQRRAKTTSEGSALATSVGDMDNIAFEEALKKFTDLILYASDGLPGPEDTEAPWYSPINILSRDILGKLVTDLLDNDNDGVYKNFFRLYNQGWLPDLVFYNPGLVDRSYIDGKWLQYFL</sequence>
<dbReference type="PROSITE" id="PS51526">
    <property type="entry name" value="RFX_DBD"/>
    <property type="match status" value="1"/>
</dbReference>
<dbReference type="InterPro" id="IPR052406">
    <property type="entry name" value="Chromatin_Remodeling_Comp"/>
</dbReference>
<dbReference type="PANTHER" id="PTHR22970:SF14">
    <property type="entry name" value="AT-RICH INTERACTIVE DOMAIN-CONTAINING PROTEIN 2"/>
    <property type="match status" value="1"/>
</dbReference>
<dbReference type="GO" id="GO:0006325">
    <property type="term" value="P:chromatin organization"/>
    <property type="evidence" value="ECO:0007669"/>
    <property type="project" value="UniProtKB-KW"/>
</dbReference>
<dbReference type="GO" id="GO:0006355">
    <property type="term" value="P:regulation of DNA-templated transcription"/>
    <property type="evidence" value="ECO:0007669"/>
    <property type="project" value="InterPro"/>
</dbReference>